<keyword evidence="5 6" id="KW-0472">Membrane</keyword>
<accession>A0A0F9DMM3</accession>
<name>A0A0F9DMM3_9ZZZZ</name>
<evidence type="ECO:0000313" key="8">
    <source>
        <dbReference type="EMBL" id="KKL18941.1"/>
    </source>
</evidence>
<evidence type="ECO:0000256" key="6">
    <source>
        <dbReference type="SAM" id="Phobius"/>
    </source>
</evidence>
<dbReference type="PANTHER" id="PTHR43646:SF2">
    <property type="entry name" value="GLYCOSYLTRANSFERASE 2-LIKE DOMAIN-CONTAINING PROTEIN"/>
    <property type="match status" value="1"/>
</dbReference>
<dbReference type="PANTHER" id="PTHR43646">
    <property type="entry name" value="GLYCOSYLTRANSFERASE"/>
    <property type="match status" value="1"/>
</dbReference>
<keyword evidence="4" id="KW-0808">Transferase</keyword>
<evidence type="ECO:0000256" key="1">
    <source>
        <dbReference type="ARBA" id="ARBA00004236"/>
    </source>
</evidence>
<comment type="caution">
    <text evidence="8">The sequence shown here is derived from an EMBL/GenBank/DDBJ whole genome shotgun (WGS) entry which is preliminary data.</text>
</comment>
<gene>
    <name evidence="8" type="ORF">LCGC14_2470490</name>
</gene>
<organism evidence="8">
    <name type="scientific">marine sediment metagenome</name>
    <dbReference type="NCBI Taxonomy" id="412755"/>
    <lineage>
        <taxon>unclassified sequences</taxon>
        <taxon>metagenomes</taxon>
        <taxon>ecological metagenomes</taxon>
    </lineage>
</organism>
<dbReference type="EMBL" id="LAZR01038671">
    <property type="protein sequence ID" value="KKL18941.1"/>
    <property type="molecule type" value="Genomic_DNA"/>
</dbReference>
<keyword evidence="3" id="KW-0328">Glycosyltransferase</keyword>
<evidence type="ECO:0000256" key="4">
    <source>
        <dbReference type="ARBA" id="ARBA00022679"/>
    </source>
</evidence>
<keyword evidence="2" id="KW-1003">Cell membrane</keyword>
<dbReference type="SUPFAM" id="SSF53448">
    <property type="entry name" value="Nucleotide-diphospho-sugar transferases"/>
    <property type="match status" value="1"/>
</dbReference>
<comment type="subcellular location">
    <subcellularLocation>
        <location evidence="1">Cell membrane</location>
    </subcellularLocation>
</comment>
<dbReference type="InterPro" id="IPR001173">
    <property type="entry name" value="Glyco_trans_2-like"/>
</dbReference>
<reference evidence="8" key="1">
    <citation type="journal article" date="2015" name="Nature">
        <title>Complex archaea that bridge the gap between prokaryotes and eukaryotes.</title>
        <authorList>
            <person name="Spang A."/>
            <person name="Saw J.H."/>
            <person name="Jorgensen S.L."/>
            <person name="Zaremba-Niedzwiedzka K."/>
            <person name="Martijn J."/>
            <person name="Lind A.E."/>
            <person name="van Eijk R."/>
            <person name="Schleper C."/>
            <person name="Guy L."/>
            <person name="Ettema T.J."/>
        </authorList>
    </citation>
    <scope>NUCLEOTIDE SEQUENCE</scope>
</reference>
<dbReference type="AlphaFoldDB" id="A0A0F9DMM3"/>
<evidence type="ECO:0000259" key="7">
    <source>
        <dbReference type="Pfam" id="PF00535"/>
    </source>
</evidence>
<evidence type="ECO:0000256" key="3">
    <source>
        <dbReference type="ARBA" id="ARBA00022676"/>
    </source>
</evidence>
<feature type="domain" description="Glycosyltransferase 2-like" evidence="7">
    <location>
        <begin position="12"/>
        <end position="116"/>
    </location>
</feature>
<feature type="transmembrane region" description="Helical" evidence="6">
    <location>
        <begin position="131"/>
        <end position="149"/>
    </location>
</feature>
<dbReference type="GO" id="GO:0005886">
    <property type="term" value="C:plasma membrane"/>
    <property type="evidence" value="ECO:0007669"/>
    <property type="project" value="UniProtKB-SubCell"/>
</dbReference>
<dbReference type="Pfam" id="PF00535">
    <property type="entry name" value="Glycos_transf_2"/>
    <property type="match status" value="1"/>
</dbReference>
<dbReference type="InterPro" id="IPR029044">
    <property type="entry name" value="Nucleotide-diphossugar_trans"/>
</dbReference>
<sequence length="254" mass="29060">MKTSSHNFPRFSLIIPAHNEEAYLPELLDSVDEARACYIGGTDEIEVLVIDNASTDSTPSLARTRGCRDIREDKRVIAAVRNTGAQNARGKVFVFVDADSIIHSDTFNEIDRSLSTGKVVAGASGVRLQRMSLGIAVTYALFVPLVWLTRMDTGVVFCRREDFEEIGGYNEDRLFAEDVQLLWDLMVLGRTRRQKLTRITSVKAIASTRKFDEHGDWHYIWLIFRFLYGVLFSKRSMNDFARMYWYGEQRINRG</sequence>
<proteinExistence type="predicted"/>
<dbReference type="GO" id="GO:0016757">
    <property type="term" value="F:glycosyltransferase activity"/>
    <property type="evidence" value="ECO:0007669"/>
    <property type="project" value="UniProtKB-KW"/>
</dbReference>
<protein>
    <recommendedName>
        <fullName evidence="7">Glycosyltransferase 2-like domain-containing protein</fullName>
    </recommendedName>
</protein>
<evidence type="ECO:0000256" key="2">
    <source>
        <dbReference type="ARBA" id="ARBA00022475"/>
    </source>
</evidence>
<dbReference type="Gene3D" id="3.90.550.10">
    <property type="entry name" value="Spore Coat Polysaccharide Biosynthesis Protein SpsA, Chain A"/>
    <property type="match status" value="1"/>
</dbReference>
<keyword evidence="6" id="KW-0812">Transmembrane</keyword>
<evidence type="ECO:0000256" key="5">
    <source>
        <dbReference type="ARBA" id="ARBA00023136"/>
    </source>
</evidence>
<feature type="transmembrane region" description="Helical" evidence="6">
    <location>
        <begin position="217"/>
        <end position="233"/>
    </location>
</feature>
<keyword evidence="6" id="KW-1133">Transmembrane helix</keyword>